<dbReference type="EMBL" id="VTWU01000005">
    <property type="protein sequence ID" value="KAA9331487.1"/>
    <property type="molecule type" value="Genomic_DNA"/>
</dbReference>
<dbReference type="Proteomes" id="UP000326380">
    <property type="component" value="Unassembled WGS sequence"/>
</dbReference>
<feature type="compositionally biased region" description="Low complexity" evidence="1">
    <location>
        <begin position="2063"/>
        <end position="2075"/>
    </location>
</feature>
<keyword evidence="4" id="KW-1185">Reference proteome</keyword>
<accession>A0AA88FJC7</accession>
<dbReference type="Gene3D" id="2.60.40.2700">
    <property type="match status" value="1"/>
</dbReference>
<evidence type="ECO:0000313" key="4">
    <source>
        <dbReference type="Proteomes" id="UP000326380"/>
    </source>
</evidence>
<gene>
    <name evidence="3" type="ORF">F0P96_14695</name>
</gene>
<evidence type="ECO:0000256" key="1">
    <source>
        <dbReference type="SAM" id="MobiDB-lite"/>
    </source>
</evidence>
<comment type="caution">
    <text evidence="3">The sequence shown here is derived from an EMBL/GenBank/DDBJ whole genome shotgun (WGS) entry which is preliminary data.</text>
</comment>
<dbReference type="RefSeq" id="WP_167291217.1">
    <property type="nucleotide sequence ID" value="NZ_VTWU01000005.1"/>
</dbReference>
<sequence>MKPVVPIARRSPGDGIPPWLRIPMLLLLALFVSQLTQAQTTLVNETFEGGSFGTFTVLNGTQTNRWAASNAPGNGPSAAGAGAAHITNDVGTALYAYTTGGVNVSSAVHLYRDVTFPAGETIISLSFDWRGQGEGSWDFLRVYLVSPSYAPLPGTVPAAADGTQLFQLNLQSAYTTSAVQLPSGLAGTTKRLLFTWVNDGSQGAQPPAALDNVRLTSQAPTPMSGTYTIDNTLPASATNFRTFAAAVTSLNQHGVGGVLRFDVAAGQQFAETLPAITATGASSRRVTFVRSGSGPNPVLQTSGTAGIDLVGTDYYTFDGIDVSGNPTYAYRVRSASGTDGAQNNVIKNAAITLTGAANSVGVLQASNGSYGSVSASSTDGLNQGCRYLNLTISKVNHGIEVFSVGSSFPEYDIEIGGCTIGDAGDATSIGNTTSAVAYGIHTFMVRRLSVHDNRVQNVAGQPGNGIHLEYCQGIGTNLTSAPAAGAGNDASNVYNNVVTGIRQLVSTNTNAVYGLYVTTYNNGGHVLNLYNNAVSNVTTPYAGAATATRVVTGLYLSTSGGYGNETNVWHNSVRIDGSDAPTATNTCFELGNSSVSKLNLRNNVFANYTSAQSLAKHYCWITQNSASSVAIGPAGSVSDYNDLYLLNTGNGFIGATGIPSLNSGTPDKATLANWQTATGNQDPHTLTLEPLFASSTLLKPSSAALNNAGASIAAISTDITGATRTTPPDMGAYEFAPAVKDLAVDALVAPGTGTCYSLTDEPVAVVLRNVGTSPITFTPAEPLTVTVQVSGPVTKTMTGTMDFGTVQPNGTAQVQVLGPLPMAAAGTYTFNVSLALPGDGTASNNTLTPVPTRTVLPTAALPQNVDFVGYTGTNLATAFPNWYEATGSTAPAAQDVAWTGSTAFAGNAAARINLYSAAHQDWLVGPKVTPTAGTIFRFKAAVAEYGTAGTTPDAHGGMAATDDALHVMVSTDCGATFTSIFAVSAANGNVPANGGGFADYVVPLGAYAGQQILVALKATDGPVDNTPDYDLHMDDLFIGTPTADVGAVALVAPLAAGCYSATENVTVQVRNYGISPISNVPVQVVVGGALSTTLSTTFAGPIAANATADVVVGQLSLTAAGTYTFVASTQLPGDGVPANDALAQQTRVQNGVAALPQMVTFTGYNGSANLPTLSPGWYEGGTQAAAPTAADSYWTTNSSNQRPAFGETAKVNLYSANLSSWLVGPRVLATATTKLSLRAGTTDYGQATGDPLGMAGTDDRVQVLVSADCGVSYVPVYTFDAAHPVPNNGTLGLFDVPLGAYAGQEIIVALRSSSGTTSDGPDYDFHVDDLYLSNGQGLDLRPVTLALPTVRGCFSNNERVEVTVKNDGTALIDFAVNPITITAQVTVPGGTTRTLSTTLSFGTLGPGGYFDAYAGLLDMSALGTYSYVLSTTVAGDTNPGNDQLATPITRTVTAPSVGSVSPNNASVCENGTVQLTVSNAVNGTIQWQQSGDGTTFTDISGADQATYTTPALTANTWYRVQVRCGSRVATSSIVPVTVGNPRILNTNGPVRRCGPGNVTLTATPNTGGTVRWYAAPTGGPVLSTSTSYTFALAASGTYYVSAVVSGGSGQCESARTAVAVFADDAPTVDAGPAEASLCGTAAYTLAGSIGGGATSAAWTTSGSGTFAPSATALNATYTPSAADRTAGTVTLTLRSTNASGCTAAQDQLVLNLGPTQWTGAVSSDWFDARNWTACVPDAATDAIIPNSGGSLRPVPQISGGTATVRALAFDGDAGLVMTGGTLRVHGNWNLPSSATALLTGGVVEFRSAGDQYITGNVLFANISMIKPAADYLYAVNVVRVNGTLTTTSGHFYAGINPIVLEAGAQLVGESATGYVDGQLKTIANLNAPDVTYTFGGMGLSLTPHGSTLPGLTEVVRTTGQWSSGASLTKGIRRGFTIKPAVDAGLNIDLRFTYRDDELNGLSESRLTLFSAPVSTANWQQLSYSTRDLDANQIGRNGLTHLSCWTLGEGAGPLPISLTSLTAQRQQANAVVRWETAQEQDVLRYEVQVSTNGVQYRTLGTVEPASPSSSSPRSYSFADREAGKQGLRYYRLRQLDLDGTEAFFGPRTVNFDGATASLSAYPNPFGSQLTLRLSAATAQPAALLRLLDANGRLVLTRTVDLPAGASDLPLPGVEQLPSGVYTLLLILDGQPQRLKLVKQ</sequence>
<dbReference type="Pfam" id="PF19081">
    <property type="entry name" value="Ig_7"/>
    <property type="match status" value="1"/>
</dbReference>
<reference evidence="3 4" key="1">
    <citation type="submission" date="2019-09" db="EMBL/GenBank/DDBJ databases">
        <title>Genome sequence of Hymenobacter sp. M3.</title>
        <authorList>
            <person name="Srinivasan S."/>
        </authorList>
    </citation>
    <scope>NUCLEOTIDE SEQUENCE [LARGE SCALE GENOMIC DNA]</scope>
    <source>
        <strain evidence="3 4">M3</strain>
    </source>
</reference>
<evidence type="ECO:0000313" key="3">
    <source>
        <dbReference type="EMBL" id="KAA9331487.1"/>
    </source>
</evidence>
<name>A0AA88FJC7_9BACT</name>
<proteinExistence type="predicted"/>
<feature type="domain" description="Ig-like" evidence="2">
    <location>
        <begin position="1549"/>
        <end position="1620"/>
    </location>
</feature>
<dbReference type="InterPro" id="IPR044023">
    <property type="entry name" value="Ig_7"/>
</dbReference>
<dbReference type="NCBIfam" id="TIGR04183">
    <property type="entry name" value="Por_Secre_tail"/>
    <property type="match status" value="1"/>
</dbReference>
<organism evidence="3 4">
    <name type="scientific">Hymenobacter busanensis</name>
    <dbReference type="NCBI Taxonomy" id="2607656"/>
    <lineage>
        <taxon>Bacteria</taxon>
        <taxon>Pseudomonadati</taxon>
        <taxon>Bacteroidota</taxon>
        <taxon>Cytophagia</taxon>
        <taxon>Cytophagales</taxon>
        <taxon>Hymenobacteraceae</taxon>
        <taxon>Hymenobacter</taxon>
    </lineage>
</organism>
<evidence type="ECO:0000259" key="2">
    <source>
        <dbReference type="Pfam" id="PF19081"/>
    </source>
</evidence>
<protein>
    <submittedName>
        <fullName evidence="3">T9SS type A sorting domain-containing protein</fullName>
    </submittedName>
</protein>
<feature type="region of interest" description="Disordered" evidence="1">
    <location>
        <begin position="2059"/>
        <end position="2078"/>
    </location>
</feature>
<dbReference type="InterPro" id="IPR026444">
    <property type="entry name" value="Secre_tail"/>
</dbReference>